<sequence>MGILFLFSRLRLDNLTLMEINTTRSFLLDTLNCMYKLRSNLQPAPVGAKPRTTDLLFLPSDCIVKPPTRQSHVNNPDTSEHIIRLENTELHMLPAGAKRSNNTLQPGQPGPSNTKKDKGGDQDGRNKLNQGSSQNQDQKIKFLINVPMWVPLPDNNRTQEQIQSQVQRLLKLLEDTGFKEEDEEHLKDVAIIIGLNGKESPELRKQLPMLMNVKENTVLKFKKISFTWGPKGDIKYVDSINKKKGIPYTDIREYLKDHEETKELVRELRGQDPDALIYFSFIDADTVDFNQVYSSYLEIVRKHSNTHSGIPPTVMSTGYEFPEGDFKRPSQVDRAIRIETAKHFPLGTYYPEPNFCVLLLKGEDTLTESFLGKGKTMESPKCIKKVKDRERFTAVFTADNPIITTVPARCKINNDGLTTAQSHYNPRVWATSAYIHGEIKSELKGQGSSGKTRAFLMELLTCPDEKFEDKCKELPVVNNDAFLSLCKAAGKVREYRKKVSEDENQQDKSRPAESRAKQPEM</sequence>
<keyword evidence="2" id="KW-1185">Reference proteome</keyword>
<dbReference type="Proteomes" id="UP000808372">
    <property type="component" value="Chromosome 1"/>
</dbReference>
<reference evidence="3" key="1">
    <citation type="submission" date="2025-08" db="UniProtKB">
        <authorList>
            <consortium name="RefSeq"/>
        </authorList>
    </citation>
    <scope>IDENTIFICATION</scope>
    <source>
        <tissue evidence="3">White muscle</tissue>
    </source>
</reference>
<name>A0A8U0R8W8_SALNM</name>
<dbReference type="GeneID" id="120052670"/>
<accession>A0A8U0R8W8</accession>
<evidence type="ECO:0000256" key="1">
    <source>
        <dbReference type="SAM" id="MobiDB-lite"/>
    </source>
</evidence>
<dbReference type="AlphaFoldDB" id="A0A8U0R8W8"/>
<feature type="compositionally biased region" description="Polar residues" evidence="1">
    <location>
        <begin position="99"/>
        <end position="113"/>
    </location>
</feature>
<dbReference type="RefSeq" id="XP_038855649.1">
    <property type="nucleotide sequence ID" value="XM_038999721.1"/>
</dbReference>
<evidence type="ECO:0000313" key="3">
    <source>
        <dbReference type="RefSeq" id="XP_038855649.1"/>
    </source>
</evidence>
<organism evidence="2 3">
    <name type="scientific">Salvelinus namaycush</name>
    <name type="common">Lake trout</name>
    <name type="synonym">Salmo namaycush</name>
    <dbReference type="NCBI Taxonomy" id="8040"/>
    <lineage>
        <taxon>Eukaryota</taxon>
        <taxon>Metazoa</taxon>
        <taxon>Chordata</taxon>
        <taxon>Craniata</taxon>
        <taxon>Vertebrata</taxon>
        <taxon>Euteleostomi</taxon>
        <taxon>Actinopterygii</taxon>
        <taxon>Neopterygii</taxon>
        <taxon>Teleostei</taxon>
        <taxon>Protacanthopterygii</taxon>
        <taxon>Salmoniformes</taxon>
        <taxon>Salmonidae</taxon>
        <taxon>Salmoninae</taxon>
        <taxon>Salvelinus</taxon>
    </lineage>
</organism>
<feature type="region of interest" description="Disordered" evidence="1">
    <location>
        <begin position="496"/>
        <end position="521"/>
    </location>
</feature>
<protein>
    <submittedName>
        <fullName evidence="3">Uncharacterized protein LOC120052670</fullName>
    </submittedName>
</protein>
<gene>
    <name evidence="3" type="primary">LOC120052670</name>
</gene>
<feature type="compositionally biased region" description="Polar residues" evidence="1">
    <location>
        <begin position="127"/>
        <end position="137"/>
    </location>
</feature>
<feature type="compositionally biased region" description="Basic and acidic residues" evidence="1">
    <location>
        <begin position="114"/>
        <end position="126"/>
    </location>
</feature>
<proteinExistence type="predicted"/>
<dbReference type="KEGG" id="snh:120052670"/>
<feature type="region of interest" description="Disordered" evidence="1">
    <location>
        <begin position="98"/>
        <end position="137"/>
    </location>
</feature>
<evidence type="ECO:0000313" key="2">
    <source>
        <dbReference type="Proteomes" id="UP000808372"/>
    </source>
</evidence>